<dbReference type="Proteomes" id="UP000626109">
    <property type="component" value="Unassembled WGS sequence"/>
</dbReference>
<feature type="non-terminal residue" evidence="2">
    <location>
        <position position="207"/>
    </location>
</feature>
<accession>A0A813J2W3</accession>
<proteinExistence type="predicted"/>
<comment type="caution">
    <text evidence="2">The sequence shown here is derived from an EMBL/GenBank/DDBJ whole genome shotgun (WGS) entry which is preliminary data.</text>
</comment>
<dbReference type="AlphaFoldDB" id="A0A813J2W3"/>
<evidence type="ECO:0000256" key="1">
    <source>
        <dbReference type="SAM" id="MobiDB-lite"/>
    </source>
</evidence>
<feature type="compositionally biased region" description="Low complexity" evidence="1">
    <location>
        <begin position="103"/>
        <end position="117"/>
    </location>
</feature>
<sequence>LLLLLLLLLFVVVVIVVIVVVVVVALSAVLPAMGCSSSSNAYADPADSKGADSKGAGAAKASNTSASSSQRPELPGDELALDVSDIVVIEQSRRELPAKGTPSNSSNSNSHSNQNSNNKKKHRQLLNAIQYVGALTIPETQDIIPQATPVDSSEDISFSGRTFHSMSFEPRSSDCSAAAESWRRCGIQFEFAQIHREKLRKSRILAR</sequence>
<gene>
    <name evidence="2" type="ORF">PGLA2088_LOCUS15402</name>
</gene>
<name>A0A813J2W3_POLGL</name>
<organism evidence="2 3">
    <name type="scientific">Polarella glacialis</name>
    <name type="common">Dinoflagellate</name>
    <dbReference type="NCBI Taxonomy" id="89957"/>
    <lineage>
        <taxon>Eukaryota</taxon>
        <taxon>Sar</taxon>
        <taxon>Alveolata</taxon>
        <taxon>Dinophyceae</taxon>
        <taxon>Suessiales</taxon>
        <taxon>Suessiaceae</taxon>
        <taxon>Polarella</taxon>
    </lineage>
</organism>
<feature type="compositionally biased region" description="Low complexity" evidence="1">
    <location>
        <begin position="53"/>
        <end position="69"/>
    </location>
</feature>
<feature type="region of interest" description="Disordered" evidence="1">
    <location>
        <begin position="94"/>
        <end position="120"/>
    </location>
</feature>
<protein>
    <submittedName>
        <fullName evidence="2">Uncharacterized protein</fullName>
    </submittedName>
</protein>
<evidence type="ECO:0000313" key="3">
    <source>
        <dbReference type="Proteomes" id="UP000626109"/>
    </source>
</evidence>
<reference evidence="2" key="1">
    <citation type="submission" date="2021-02" db="EMBL/GenBank/DDBJ databases">
        <authorList>
            <person name="Dougan E. K."/>
            <person name="Rhodes N."/>
            <person name="Thang M."/>
            <person name="Chan C."/>
        </authorList>
    </citation>
    <scope>NUCLEOTIDE SEQUENCE</scope>
</reference>
<dbReference type="EMBL" id="CAJNNW010019033">
    <property type="protein sequence ID" value="CAE8663862.1"/>
    <property type="molecule type" value="Genomic_DNA"/>
</dbReference>
<evidence type="ECO:0000313" key="2">
    <source>
        <dbReference type="EMBL" id="CAE8663862.1"/>
    </source>
</evidence>
<feature type="region of interest" description="Disordered" evidence="1">
    <location>
        <begin position="35"/>
        <end position="76"/>
    </location>
</feature>